<accession>A0A7X6K0D9</accession>
<dbReference type="PANTHER" id="PTHR31272">
    <property type="entry name" value="CYTOCHROME C-TYPE BIOGENESIS PROTEIN HI_1454-RELATED"/>
    <property type="match status" value="1"/>
</dbReference>
<dbReference type="GO" id="GO:0017004">
    <property type="term" value="P:cytochrome complex assembly"/>
    <property type="evidence" value="ECO:0007669"/>
    <property type="project" value="UniProtKB-KW"/>
</dbReference>
<evidence type="ECO:0000256" key="2">
    <source>
        <dbReference type="ARBA" id="ARBA00006143"/>
    </source>
</evidence>
<dbReference type="AlphaFoldDB" id="A0A7X6K0D9"/>
<feature type="transmembrane region" description="Helical" evidence="7">
    <location>
        <begin position="53"/>
        <end position="73"/>
    </location>
</feature>
<evidence type="ECO:0000256" key="3">
    <source>
        <dbReference type="ARBA" id="ARBA00022692"/>
    </source>
</evidence>
<feature type="transmembrane region" description="Helical" evidence="7">
    <location>
        <begin position="215"/>
        <end position="236"/>
    </location>
</feature>
<feature type="domain" description="Cytochrome C biogenesis protein transmembrane" evidence="8">
    <location>
        <begin position="6"/>
        <end position="221"/>
    </location>
</feature>
<comment type="similarity">
    <text evidence="2">Belongs to the DsbD family.</text>
</comment>
<evidence type="ECO:0000313" key="9">
    <source>
        <dbReference type="EMBL" id="NKX45748.1"/>
    </source>
</evidence>
<keyword evidence="3 7" id="KW-0812">Transmembrane</keyword>
<dbReference type="Proteomes" id="UP000526408">
    <property type="component" value="Unassembled WGS sequence"/>
</dbReference>
<dbReference type="PANTHER" id="PTHR31272:SF4">
    <property type="entry name" value="CYTOCHROME C-TYPE BIOGENESIS PROTEIN HI_1454-RELATED"/>
    <property type="match status" value="1"/>
</dbReference>
<evidence type="ECO:0000256" key="4">
    <source>
        <dbReference type="ARBA" id="ARBA00022748"/>
    </source>
</evidence>
<protein>
    <submittedName>
        <fullName evidence="9">Cytochrome c biogenesis protein CcdA</fullName>
    </submittedName>
</protein>
<keyword evidence="5 7" id="KW-1133">Transmembrane helix</keyword>
<reference evidence="9 10" key="1">
    <citation type="submission" date="2020-04" db="EMBL/GenBank/DDBJ databases">
        <authorList>
            <person name="Yoon J."/>
        </authorList>
    </citation>
    <scope>NUCLEOTIDE SEQUENCE [LARGE SCALE GENOMIC DNA]</scope>
    <source>
        <strain evidence="9 10">KMU-115</strain>
    </source>
</reference>
<feature type="transmembrane region" description="Helical" evidence="7">
    <location>
        <begin position="135"/>
        <end position="161"/>
    </location>
</feature>
<dbReference type="Pfam" id="PF02683">
    <property type="entry name" value="DsbD_TM"/>
    <property type="match status" value="1"/>
</dbReference>
<feature type="transmembrane region" description="Helical" evidence="7">
    <location>
        <begin position="173"/>
        <end position="194"/>
    </location>
</feature>
<evidence type="ECO:0000256" key="7">
    <source>
        <dbReference type="SAM" id="Phobius"/>
    </source>
</evidence>
<keyword evidence="4" id="KW-0201">Cytochrome c-type biogenesis</keyword>
<evidence type="ECO:0000259" key="8">
    <source>
        <dbReference type="Pfam" id="PF02683"/>
    </source>
</evidence>
<keyword evidence="10" id="KW-1185">Reference proteome</keyword>
<dbReference type="RefSeq" id="WP_168624131.1">
    <property type="nucleotide sequence ID" value="NZ_JAAZQQ010000005.1"/>
</dbReference>
<evidence type="ECO:0000313" key="10">
    <source>
        <dbReference type="Proteomes" id="UP000526408"/>
    </source>
</evidence>
<dbReference type="EMBL" id="JAAZQQ010000005">
    <property type="protein sequence ID" value="NKX45748.1"/>
    <property type="molecule type" value="Genomic_DNA"/>
</dbReference>
<dbReference type="InterPro" id="IPR003834">
    <property type="entry name" value="Cyt_c_assmbl_TM_dom"/>
</dbReference>
<comment type="subcellular location">
    <subcellularLocation>
        <location evidence="1">Membrane</location>
        <topology evidence="1">Multi-pass membrane protein</topology>
    </subcellularLocation>
</comment>
<dbReference type="InterPro" id="IPR051790">
    <property type="entry name" value="Cytochrome_c-biogenesis_DsbD"/>
</dbReference>
<feature type="transmembrane region" description="Helical" evidence="7">
    <location>
        <begin position="6"/>
        <end position="32"/>
    </location>
</feature>
<comment type="caution">
    <text evidence="9">The sequence shown here is derived from an EMBL/GenBank/DDBJ whole genome shotgun (WGS) entry which is preliminary data.</text>
</comment>
<proteinExistence type="inferred from homology"/>
<sequence>MFDISLTGAFLAGLLSFLSPCILPMVPFYLSYLGGMSAAEVAQGGTVTRATRVRAVVGAGFFAAGVLTVFVGLGASASMFGQALREWMDVLRWVAAALIITMGLHFLGIIRIGLLNRSLRAEPGDTANLGLGGAYLIGLAFAFGWTPCVGPVLAAILFMAGTTDTAGQGMQLLFAYGIGMTLPFVLAAGFVGPFMTLMRRFRRHLGTVEKVMGGALVVFGVLIATNALLYIGQWMIDNFAVFQTIG</sequence>
<feature type="transmembrane region" description="Helical" evidence="7">
    <location>
        <begin position="93"/>
        <end position="114"/>
    </location>
</feature>
<dbReference type="GO" id="GO:0016020">
    <property type="term" value="C:membrane"/>
    <property type="evidence" value="ECO:0007669"/>
    <property type="project" value="UniProtKB-SubCell"/>
</dbReference>
<evidence type="ECO:0000256" key="6">
    <source>
        <dbReference type="ARBA" id="ARBA00023136"/>
    </source>
</evidence>
<evidence type="ECO:0000256" key="5">
    <source>
        <dbReference type="ARBA" id="ARBA00022989"/>
    </source>
</evidence>
<organism evidence="9 10">
    <name type="scientific">Roseicyclus persicicus</name>
    <dbReference type="NCBI Taxonomy" id="2650661"/>
    <lineage>
        <taxon>Bacteria</taxon>
        <taxon>Pseudomonadati</taxon>
        <taxon>Pseudomonadota</taxon>
        <taxon>Alphaproteobacteria</taxon>
        <taxon>Rhodobacterales</taxon>
        <taxon>Roseobacteraceae</taxon>
        <taxon>Roseicyclus</taxon>
    </lineage>
</organism>
<name>A0A7X6K0D9_9RHOB</name>
<gene>
    <name evidence="9" type="ORF">HCU73_14220</name>
</gene>
<evidence type="ECO:0000256" key="1">
    <source>
        <dbReference type="ARBA" id="ARBA00004141"/>
    </source>
</evidence>
<keyword evidence="6 7" id="KW-0472">Membrane</keyword>